<dbReference type="WBParaSite" id="nRc.2.0.1.t29464-RA">
    <property type="protein sequence ID" value="nRc.2.0.1.t29464-RA"/>
    <property type="gene ID" value="nRc.2.0.1.g29464"/>
</dbReference>
<keyword evidence="1" id="KW-1185">Reference proteome</keyword>
<dbReference type="AlphaFoldDB" id="A0A915JTT6"/>
<evidence type="ECO:0000313" key="1">
    <source>
        <dbReference type="Proteomes" id="UP000887565"/>
    </source>
</evidence>
<sequence length="65" mass="7247">MNLKLKNIFKQMEMETRIECSIQKLNGNGILPALLEATGDFSIATNGVKYNCVHRPAEPPPADKF</sequence>
<reference evidence="2" key="1">
    <citation type="submission" date="2022-11" db="UniProtKB">
        <authorList>
            <consortium name="WormBaseParasite"/>
        </authorList>
    </citation>
    <scope>IDENTIFICATION</scope>
</reference>
<evidence type="ECO:0000313" key="2">
    <source>
        <dbReference type="WBParaSite" id="nRc.2.0.1.t29464-RA"/>
    </source>
</evidence>
<accession>A0A915JTT6</accession>
<organism evidence="1 2">
    <name type="scientific">Romanomermis culicivorax</name>
    <name type="common">Nematode worm</name>
    <dbReference type="NCBI Taxonomy" id="13658"/>
    <lineage>
        <taxon>Eukaryota</taxon>
        <taxon>Metazoa</taxon>
        <taxon>Ecdysozoa</taxon>
        <taxon>Nematoda</taxon>
        <taxon>Enoplea</taxon>
        <taxon>Dorylaimia</taxon>
        <taxon>Mermithida</taxon>
        <taxon>Mermithoidea</taxon>
        <taxon>Mermithidae</taxon>
        <taxon>Romanomermis</taxon>
    </lineage>
</organism>
<protein>
    <submittedName>
        <fullName evidence="2">Uncharacterized protein</fullName>
    </submittedName>
</protein>
<proteinExistence type="predicted"/>
<dbReference type="Proteomes" id="UP000887565">
    <property type="component" value="Unplaced"/>
</dbReference>
<name>A0A915JTT6_ROMCU</name>